<evidence type="ECO:0000313" key="2">
    <source>
        <dbReference type="Proteomes" id="UP000054703"/>
    </source>
</evidence>
<reference evidence="1 2" key="1">
    <citation type="submission" date="2015-11" db="EMBL/GenBank/DDBJ databases">
        <title>Genomic analysis of 38 Legionella species identifies large and diverse effector repertoires.</title>
        <authorList>
            <person name="Burstein D."/>
            <person name="Amaro F."/>
            <person name="Zusman T."/>
            <person name="Lifshitz Z."/>
            <person name="Cohen O."/>
            <person name="Gilbert J.A."/>
            <person name="Pupko T."/>
            <person name="Shuman H.A."/>
            <person name="Segal G."/>
        </authorList>
    </citation>
    <scope>NUCLEOTIDE SEQUENCE [LARGE SCALE GENOMIC DNA]</scope>
    <source>
        <strain evidence="1 2">SC-63-C7</strain>
    </source>
</reference>
<dbReference type="InterPro" id="IPR011009">
    <property type="entry name" value="Kinase-like_dom_sf"/>
</dbReference>
<dbReference type="EMBL" id="LNYU01000088">
    <property type="protein sequence ID" value="KTD54673.1"/>
    <property type="molecule type" value="Genomic_DNA"/>
</dbReference>
<dbReference type="OrthoDB" id="5650925at2"/>
<dbReference type="AlphaFoldDB" id="A0A0W0YCJ2"/>
<evidence type="ECO:0000313" key="1">
    <source>
        <dbReference type="EMBL" id="KTD54673.1"/>
    </source>
</evidence>
<sequence length="543" mass="63126">MSNEKIEHEVGDIMFFSPYLFVTEYEKNKKTLETSDWGQKRIKQMHKTNLRSQEGSDWVSHVGVICSDEENGLHIAHATEVNVEHQNETHKGYVKELLSRELSRYKNENEDRSFIFFKPNGEEILNKIEAYFGKEFVLRHGLTAAIVAQELGEEIGKSADSNYHKELEEISWNYSAGLKAIFNPGKLKEDRIINLGKQKVQDTSTICSEFGTRALKIGSLNYFKRLYEEAQKDIELGKKVSLNIKLDIPFEKIKIRANQIPGYPHTKSNNTPKGVMHSLIHNSDYKKHYYLGKFPSMSQQKDYHENKYHIFATTLGYNAPEVFTFKQKKIDVDKIHAYILGKNLYVYVTGNSTLYDKNVGTRESDFDHPVFKTKQGKELQSIIMALVQPESDKRMLLEKVPERLFQIRLKVVLGDLEALKFRVNDKPMNDYIEEKMKQIKMAGKNLASKEQILMEMQNTVNALKSNLPVPEIKEMIKSYFLKNNVEIDTNIESVISELSLHERIHLLRSLKIKSQLETEQKNEQIDTTSEKYKEFMEHMEKYS</sequence>
<dbReference type="Gene3D" id="3.90.1720.10">
    <property type="entry name" value="endopeptidase domain like (from Nostoc punctiforme)"/>
    <property type="match status" value="1"/>
</dbReference>
<dbReference type="PATRIC" id="fig|45074.5.peg.3712"/>
<name>A0A0W0YCJ2_9GAMM</name>
<dbReference type="Proteomes" id="UP000054703">
    <property type="component" value="Unassembled WGS sequence"/>
</dbReference>
<keyword evidence="2" id="KW-1185">Reference proteome</keyword>
<comment type="caution">
    <text evidence="1">The sequence shown here is derived from an EMBL/GenBank/DDBJ whole genome shotgun (WGS) entry which is preliminary data.</text>
</comment>
<accession>A0A0W0YCJ2</accession>
<dbReference type="RefSeq" id="WP_058515388.1">
    <property type="nucleotide sequence ID" value="NZ_CAAAIH010000023.1"/>
</dbReference>
<proteinExistence type="predicted"/>
<dbReference type="STRING" id="45074.Lsan_3453"/>
<dbReference type="SUPFAM" id="SSF56112">
    <property type="entry name" value="Protein kinase-like (PK-like)"/>
    <property type="match status" value="1"/>
</dbReference>
<gene>
    <name evidence="1" type="ORF">Lsan_3453</name>
</gene>
<protein>
    <submittedName>
        <fullName evidence="1">Uncharacterized protein</fullName>
    </submittedName>
</protein>
<organism evidence="1 2">
    <name type="scientific">Legionella santicrucis</name>
    <dbReference type="NCBI Taxonomy" id="45074"/>
    <lineage>
        <taxon>Bacteria</taxon>
        <taxon>Pseudomonadati</taxon>
        <taxon>Pseudomonadota</taxon>
        <taxon>Gammaproteobacteria</taxon>
        <taxon>Legionellales</taxon>
        <taxon>Legionellaceae</taxon>
        <taxon>Legionella</taxon>
    </lineage>
</organism>